<dbReference type="GO" id="GO:0043041">
    <property type="term" value="P:amino acid activation for nonribosomal peptide biosynthetic process"/>
    <property type="evidence" value="ECO:0007669"/>
    <property type="project" value="TreeGrafter"/>
</dbReference>
<dbReference type="InterPro" id="IPR012338">
    <property type="entry name" value="Beta-lactam/transpept-like"/>
</dbReference>
<dbReference type="GO" id="GO:0005737">
    <property type="term" value="C:cytoplasm"/>
    <property type="evidence" value="ECO:0007669"/>
    <property type="project" value="TreeGrafter"/>
</dbReference>
<feature type="domain" description="MbtH-like" evidence="2">
    <location>
        <begin position="3"/>
        <end position="53"/>
    </location>
</feature>
<dbReference type="RefSeq" id="WP_184969749.1">
    <property type="nucleotide sequence ID" value="NZ_JACHJK010000010.1"/>
</dbReference>
<dbReference type="SUPFAM" id="SSF56601">
    <property type="entry name" value="beta-lactamase/transpeptidase-like"/>
    <property type="match status" value="1"/>
</dbReference>
<dbReference type="InterPro" id="IPR005153">
    <property type="entry name" value="MbtH-like_dom"/>
</dbReference>
<feature type="region of interest" description="Disordered" evidence="1">
    <location>
        <begin position="723"/>
        <end position="743"/>
    </location>
</feature>
<dbReference type="InterPro" id="IPR045851">
    <property type="entry name" value="AMP-bd_C_sf"/>
</dbReference>
<dbReference type="Gene3D" id="3.30.300.30">
    <property type="match status" value="1"/>
</dbReference>
<dbReference type="InterPro" id="IPR038020">
    <property type="entry name" value="MbtH-like_sf"/>
</dbReference>
<feature type="compositionally biased region" description="Gly residues" evidence="1">
    <location>
        <begin position="562"/>
        <end position="574"/>
    </location>
</feature>
<protein>
    <submittedName>
        <fullName evidence="3">Acyl-CoA synthetase (AMP-forming)/AMP-acid ligase II/uncharacterized protein YbdZ (MbtH family)</fullName>
    </submittedName>
</protein>
<dbReference type="GO" id="GO:0031177">
    <property type="term" value="F:phosphopantetheine binding"/>
    <property type="evidence" value="ECO:0007669"/>
    <property type="project" value="TreeGrafter"/>
</dbReference>
<evidence type="ECO:0000313" key="3">
    <source>
        <dbReference type="EMBL" id="MBB5929847.1"/>
    </source>
</evidence>
<evidence type="ECO:0000313" key="4">
    <source>
        <dbReference type="Proteomes" id="UP000585836"/>
    </source>
</evidence>
<dbReference type="Gene3D" id="3.40.710.10">
    <property type="entry name" value="DD-peptidase/beta-lactamase superfamily"/>
    <property type="match status" value="2"/>
</dbReference>
<dbReference type="AlphaFoldDB" id="A0A7W9PZ18"/>
<dbReference type="EMBL" id="JACHJK010000010">
    <property type="protein sequence ID" value="MBB5929847.1"/>
    <property type="molecule type" value="Genomic_DNA"/>
</dbReference>
<dbReference type="PANTHER" id="PTHR45527:SF1">
    <property type="entry name" value="FATTY ACID SYNTHASE"/>
    <property type="match status" value="1"/>
</dbReference>
<comment type="caution">
    <text evidence="3">The sequence shown here is derived from an EMBL/GenBank/DDBJ whole genome shotgun (WGS) entry which is preliminary data.</text>
</comment>
<feature type="region of interest" description="Disordered" evidence="1">
    <location>
        <begin position="862"/>
        <end position="894"/>
    </location>
</feature>
<dbReference type="Gene3D" id="2.30.38.10">
    <property type="entry name" value="Luciferase, Domain 3"/>
    <property type="match status" value="1"/>
</dbReference>
<dbReference type="Gene3D" id="3.40.50.980">
    <property type="match status" value="2"/>
</dbReference>
<sequence>MSEPQSAGRAQWRVVLNGEGQYSIWWTGRELPAGWRSEGTSGTRERCLARVQEVWSDLRPAGLRRRTAEGVSAGGVCVAGVVGRQARRVPGAAAVQGEGFALSFAGLDALSNRWARYLRSLGVGRGALVGVLLGRRAELHAVTLGAWKAGAGCLPLDPEFPPARLRALLAASGARVLVTEVAHGLDGFAGKVRYVDDPEVCGALARHSQEALGGAPDPEDVAYVTQVPAAAGRPLAVAVTHRGLADHVSSAAGELTGAGGGTAVFASVASELAAAGMWAPLWAGQRVLLAPRSLDLAELGERLAAAGPFAFLVLTPGQLELLVRQLGEAGSAALAGTFVVAGGAPGPAAARLAGLLGPGRLRTVCGTAETSYGTFPAPGADARLRVLDDACLPVPDGAVGELYVAGAGVARGYVDRAALTAQRFVPDPYGPAGTRMHRTGQLARRTASGEVRLLGRTDRQLWVRGHRADPAETEEALHDHPSVGEAVVIGVQSAPGDVRLAAYVVPRPGAQGLDATALAAHCGRRLPGHLVPASLTLLDEVPRDADGRVERAALPGPHARGGPDGSGARGGPDGSGARAAPGPRTFPGGRDLAELLAAHRVPGACVAVLEDGGLVAVEAAGSDGAGRSITPRTAFPVGRLSRHVAALGALRLVDEGLLAPDAGVGRAGGPPVTLADLLGPRRADADAGLLPALLEDATGEAFGPLMRRLVLGPLGLDDSCFGGPPSRTGGRTGAPAARVGHDAGGRALDGARRAADPAELWTTAADLAEVALELRRCVLGAPLALLGRDTAARLLAAGPDGALGPATAAGVLGSDTEFRHEAAPPGHYAASVLRLRAGRGLVVLANGRAGDRVGREIEDRLRSLRQMTDSQRTAGDGTWRHPRDPQEGGEVTDT</sequence>
<dbReference type="Pfam" id="PF03621">
    <property type="entry name" value="MbtH"/>
    <property type="match status" value="1"/>
</dbReference>
<dbReference type="InterPro" id="IPR001466">
    <property type="entry name" value="Beta-lactam-related"/>
</dbReference>
<organism evidence="3 4">
    <name type="scientific">Streptomyces echinatus</name>
    <dbReference type="NCBI Taxonomy" id="67293"/>
    <lineage>
        <taxon>Bacteria</taxon>
        <taxon>Bacillati</taxon>
        <taxon>Actinomycetota</taxon>
        <taxon>Actinomycetes</taxon>
        <taxon>Kitasatosporales</taxon>
        <taxon>Streptomycetaceae</taxon>
        <taxon>Streptomyces</taxon>
    </lineage>
</organism>
<name>A0A7W9PZ18_9ACTN</name>
<reference evidence="3 4" key="1">
    <citation type="submission" date="2020-08" db="EMBL/GenBank/DDBJ databases">
        <title>Genomic Encyclopedia of Type Strains, Phase III (KMG-III): the genomes of soil and plant-associated and newly described type strains.</title>
        <authorList>
            <person name="Whitman W."/>
        </authorList>
    </citation>
    <scope>NUCLEOTIDE SEQUENCE [LARGE SCALE GENOMIC DNA]</scope>
    <source>
        <strain evidence="3 4">CECT 3313</strain>
    </source>
</reference>
<evidence type="ECO:0000256" key="1">
    <source>
        <dbReference type="SAM" id="MobiDB-lite"/>
    </source>
</evidence>
<feature type="region of interest" description="Disordered" evidence="1">
    <location>
        <begin position="552"/>
        <end position="587"/>
    </location>
</feature>
<dbReference type="SUPFAM" id="SSF56801">
    <property type="entry name" value="Acetyl-CoA synthetase-like"/>
    <property type="match status" value="1"/>
</dbReference>
<dbReference type="GO" id="GO:0016874">
    <property type="term" value="F:ligase activity"/>
    <property type="evidence" value="ECO:0007669"/>
    <property type="project" value="UniProtKB-KW"/>
</dbReference>
<dbReference type="SMART" id="SM00923">
    <property type="entry name" value="MbtH"/>
    <property type="match status" value="1"/>
</dbReference>
<dbReference type="SUPFAM" id="SSF160582">
    <property type="entry name" value="MbtH-like"/>
    <property type="match status" value="1"/>
</dbReference>
<dbReference type="Proteomes" id="UP000585836">
    <property type="component" value="Unassembled WGS sequence"/>
</dbReference>
<dbReference type="InterPro" id="IPR000873">
    <property type="entry name" value="AMP-dep_synth/lig_dom"/>
</dbReference>
<dbReference type="Pfam" id="PF00501">
    <property type="entry name" value="AMP-binding"/>
    <property type="match status" value="1"/>
</dbReference>
<dbReference type="PANTHER" id="PTHR45527">
    <property type="entry name" value="NONRIBOSOMAL PEPTIDE SYNTHETASE"/>
    <property type="match status" value="1"/>
</dbReference>
<dbReference type="Gene3D" id="3.90.820.10">
    <property type="entry name" value="Structural Genomics, Unknown Function 30-nov-00 1gh9 Mol_id"/>
    <property type="match status" value="1"/>
</dbReference>
<gene>
    <name evidence="3" type="ORF">FHS34_005338</name>
</gene>
<keyword evidence="4" id="KW-1185">Reference proteome</keyword>
<dbReference type="InterPro" id="IPR025110">
    <property type="entry name" value="AMP-bd_C"/>
</dbReference>
<keyword evidence="3" id="KW-0436">Ligase</keyword>
<dbReference type="Pfam" id="PF00144">
    <property type="entry name" value="Beta-lactamase"/>
    <property type="match status" value="2"/>
</dbReference>
<accession>A0A7W9PZ18</accession>
<dbReference type="Pfam" id="PF13193">
    <property type="entry name" value="AMP-binding_C"/>
    <property type="match status" value="1"/>
</dbReference>
<proteinExistence type="predicted"/>
<dbReference type="GO" id="GO:0044550">
    <property type="term" value="P:secondary metabolite biosynthetic process"/>
    <property type="evidence" value="ECO:0007669"/>
    <property type="project" value="TreeGrafter"/>
</dbReference>
<evidence type="ECO:0000259" key="2">
    <source>
        <dbReference type="SMART" id="SM00923"/>
    </source>
</evidence>